<evidence type="ECO:0000313" key="3">
    <source>
        <dbReference type="Proteomes" id="UP000739411"/>
    </source>
</evidence>
<proteinExistence type="predicted"/>
<organism evidence="2 3">
    <name type="scientific">Candidatus Dechloromonas phosphorivorans</name>
    <dbReference type="NCBI Taxonomy" id="2899244"/>
    <lineage>
        <taxon>Bacteria</taxon>
        <taxon>Pseudomonadati</taxon>
        <taxon>Pseudomonadota</taxon>
        <taxon>Betaproteobacteria</taxon>
        <taxon>Rhodocyclales</taxon>
        <taxon>Azonexaceae</taxon>
        <taxon>Dechloromonas</taxon>
    </lineage>
</organism>
<accession>A0A935K2F5</accession>
<dbReference type="GO" id="GO:0016747">
    <property type="term" value="F:acyltransferase activity, transferring groups other than amino-acyl groups"/>
    <property type="evidence" value="ECO:0007669"/>
    <property type="project" value="InterPro"/>
</dbReference>
<comment type="caution">
    <text evidence="2">The sequence shown here is derived from an EMBL/GenBank/DDBJ whole genome shotgun (WGS) entry which is preliminary data.</text>
</comment>
<dbReference type="InterPro" id="IPR016181">
    <property type="entry name" value="Acyl_CoA_acyltransferase"/>
</dbReference>
<dbReference type="PROSITE" id="PS51186">
    <property type="entry name" value="GNAT"/>
    <property type="match status" value="1"/>
</dbReference>
<evidence type="ECO:0000313" key="2">
    <source>
        <dbReference type="EMBL" id="MBK7415364.1"/>
    </source>
</evidence>
<dbReference type="AlphaFoldDB" id="A0A935K2F5"/>
<sequence>MAKYRIDTLDATSPLLLEACVTLLVNAFAKPERYSAQRLYEELRGDSSVFYRQFFVAVSNGDIIGVGGIKAADWASHTHLLYLSAVAPEHRGQGIGRALLKARIEWVEKHFAAGRILVSSAKTKRFHEFGFVDIRKSIVEGRHLMLRRF</sequence>
<protein>
    <submittedName>
        <fullName evidence="2">GNAT family N-acetyltransferase</fullName>
    </submittedName>
</protein>
<dbReference type="InterPro" id="IPR000182">
    <property type="entry name" value="GNAT_dom"/>
</dbReference>
<dbReference type="Gene3D" id="3.40.630.30">
    <property type="match status" value="1"/>
</dbReference>
<dbReference type="Proteomes" id="UP000739411">
    <property type="component" value="Unassembled WGS sequence"/>
</dbReference>
<reference evidence="2 3" key="1">
    <citation type="submission" date="2020-10" db="EMBL/GenBank/DDBJ databases">
        <title>Connecting structure to function with the recovery of over 1000 high-quality activated sludge metagenome-assembled genomes encoding full-length rRNA genes using long-read sequencing.</title>
        <authorList>
            <person name="Singleton C.M."/>
            <person name="Petriglieri F."/>
            <person name="Kristensen J.M."/>
            <person name="Kirkegaard R.H."/>
            <person name="Michaelsen T.Y."/>
            <person name="Andersen M.H."/>
            <person name="Karst S.M."/>
            <person name="Dueholm M.S."/>
            <person name="Nielsen P.H."/>
            <person name="Albertsen M."/>
        </authorList>
    </citation>
    <scope>NUCLEOTIDE SEQUENCE [LARGE SCALE GENOMIC DNA]</scope>
    <source>
        <strain evidence="2">EsbW_18-Q3-R4-48_BATAC.463</strain>
    </source>
</reference>
<dbReference type="CDD" id="cd04301">
    <property type="entry name" value="NAT_SF"/>
    <property type="match status" value="1"/>
</dbReference>
<gene>
    <name evidence="2" type="ORF">IPJ38_09920</name>
</gene>
<dbReference type="EMBL" id="JADJMS010000019">
    <property type="protein sequence ID" value="MBK7415364.1"/>
    <property type="molecule type" value="Genomic_DNA"/>
</dbReference>
<evidence type="ECO:0000259" key="1">
    <source>
        <dbReference type="PROSITE" id="PS51186"/>
    </source>
</evidence>
<name>A0A935K2F5_9RHOO</name>
<dbReference type="SUPFAM" id="SSF55729">
    <property type="entry name" value="Acyl-CoA N-acyltransferases (Nat)"/>
    <property type="match status" value="1"/>
</dbReference>
<feature type="domain" description="N-acetyltransferase" evidence="1">
    <location>
        <begin position="6"/>
        <end position="149"/>
    </location>
</feature>
<dbReference type="Pfam" id="PF00583">
    <property type="entry name" value="Acetyltransf_1"/>
    <property type="match status" value="1"/>
</dbReference>